<feature type="compositionally biased region" description="Low complexity" evidence="1">
    <location>
        <begin position="233"/>
        <end position="248"/>
    </location>
</feature>
<organism evidence="3 4">
    <name type="scientific">Trematosphaeria pertusa</name>
    <dbReference type="NCBI Taxonomy" id="390896"/>
    <lineage>
        <taxon>Eukaryota</taxon>
        <taxon>Fungi</taxon>
        <taxon>Dikarya</taxon>
        <taxon>Ascomycota</taxon>
        <taxon>Pezizomycotina</taxon>
        <taxon>Dothideomycetes</taxon>
        <taxon>Pleosporomycetidae</taxon>
        <taxon>Pleosporales</taxon>
        <taxon>Massarineae</taxon>
        <taxon>Trematosphaeriaceae</taxon>
        <taxon>Trematosphaeria</taxon>
    </lineage>
</organism>
<feature type="region of interest" description="Disordered" evidence="1">
    <location>
        <begin position="489"/>
        <end position="531"/>
    </location>
</feature>
<feature type="transmembrane region" description="Helical" evidence="2">
    <location>
        <begin position="6"/>
        <end position="28"/>
    </location>
</feature>
<dbReference type="OrthoDB" id="3798784at2759"/>
<gene>
    <name evidence="3" type="ORF">BU26DRAFT_565576</name>
</gene>
<feature type="region of interest" description="Disordered" evidence="1">
    <location>
        <begin position="228"/>
        <end position="250"/>
    </location>
</feature>
<dbReference type="EMBL" id="ML987196">
    <property type="protein sequence ID" value="KAF2248167.1"/>
    <property type="molecule type" value="Genomic_DNA"/>
</dbReference>
<name>A0A6A6ID86_9PLEO</name>
<dbReference type="GeneID" id="54586743"/>
<evidence type="ECO:0000256" key="2">
    <source>
        <dbReference type="SAM" id="Phobius"/>
    </source>
</evidence>
<feature type="compositionally biased region" description="Basic and acidic residues" evidence="1">
    <location>
        <begin position="352"/>
        <end position="370"/>
    </location>
</feature>
<feature type="region of interest" description="Disordered" evidence="1">
    <location>
        <begin position="290"/>
        <end position="468"/>
    </location>
</feature>
<feature type="compositionally biased region" description="Pro residues" evidence="1">
    <location>
        <begin position="145"/>
        <end position="158"/>
    </location>
</feature>
<dbReference type="RefSeq" id="XP_033683171.1">
    <property type="nucleotide sequence ID" value="XM_033833413.1"/>
</dbReference>
<feature type="region of interest" description="Disordered" evidence="1">
    <location>
        <begin position="54"/>
        <end position="163"/>
    </location>
</feature>
<keyword evidence="2" id="KW-0812">Transmembrane</keyword>
<evidence type="ECO:0000256" key="1">
    <source>
        <dbReference type="SAM" id="MobiDB-lite"/>
    </source>
</evidence>
<keyword evidence="2" id="KW-1133">Transmembrane helix</keyword>
<feature type="compositionally biased region" description="Basic and acidic residues" evidence="1">
    <location>
        <begin position="99"/>
        <end position="112"/>
    </location>
</feature>
<dbReference type="Proteomes" id="UP000800094">
    <property type="component" value="Unassembled WGS sequence"/>
</dbReference>
<reference evidence="3" key="1">
    <citation type="journal article" date="2020" name="Stud. Mycol.">
        <title>101 Dothideomycetes genomes: a test case for predicting lifestyles and emergence of pathogens.</title>
        <authorList>
            <person name="Haridas S."/>
            <person name="Albert R."/>
            <person name="Binder M."/>
            <person name="Bloem J."/>
            <person name="Labutti K."/>
            <person name="Salamov A."/>
            <person name="Andreopoulos B."/>
            <person name="Baker S."/>
            <person name="Barry K."/>
            <person name="Bills G."/>
            <person name="Bluhm B."/>
            <person name="Cannon C."/>
            <person name="Castanera R."/>
            <person name="Culley D."/>
            <person name="Daum C."/>
            <person name="Ezra D."/>
            <person name="Gonzalez J."/>
            <person name="Henrissat B."/>
            <person name="Kuo A."/>
            <person name="Liang C."/>
            <person name="Lipzen A."/>
            <person name="Lutzoni F."/>
            <person name="Magnuson J."/>
            <person name="Mondo S."/>
            <person name="Nolan M."/>
            <person name="Ohm R."/>
            <person name="Pangilinan J."/>
            <person name="Park H.-J."/>
            <person name="Ramirez L."/>
            <person name="Alfaro M."/>
            <person name="Sun H."/>
            <person name="Tritt A."/>
            <person name="Yoshinaga Y."/>
            <person name="Zwiers L.-H."/>
            <person name="Turgeon B."/>
            <person name="Goodwin S."/>
            <person name="Spatafora J."/>
            <person name="Crous P."/>
            <person name="Grigoriev I."/>
        </authorList>
    </citation>
    <scope>NUCLEOTIDE SEQUENCE</scope>
    <source>
        <strain evidence="3">CBS 122368</strain>
    </source>
</reference>
<dbReference type="AlphaFoldDB" id="A0A6A6ID86"/>
<keyword evidence="4" id="KW-1185">Reference proteome</keyword>
<accession>A0A6A6ID86</accession>
<keyword evidence="2" id="KW-0472">Membrane</keyword>
<sequence>MANTNLIVAIVFAGLFGAAVVWLAIYYLHRYIHMKCLKLAHWFHLLIKPEPEDYGHEKGRSNAGSSSRSRSMRRGRSKREYSQSRRRCQKGSPQPRTRGWTEDFEREIERRPPPARRSGQGYYPPRIGWHTQEQESIESSFAEPIAPPPVAGPNPAPQIPLSMPALRPGPVAYDSRYIQPYVEEYEAEERQQEGPDETEPSLVQPVPVKMDYMHICDEYPPMVLEALKQQAPSNSSSESLSSSDSSGSVQQIPRAYIPRSAPRAAFQFPQYPHLQTRLWNSGPTSYPRQWMDKLGRGGTEPVRYAPYTRMSGRRKLRNADRRLAPISEIPGPPMGERRSGQRAAPPRRPRPERRPEPRQDVDSDHSRRLECTPPQEEGERVDDSAPEPEEANGEQYEQGGATPPPEEEMAQEQASPAQERCPEPVIIEPGESQSEPERQTILLGMAPSVPEEAPATAAPASLKQDSPIHAVSPSTLISSLGRSAYDCSHGGEAASGSVGGAVQSGRSEEGGSAVESEILSTLGWETEREET</sequence>
<feature type="compositionally biased region" description="Low complexity" evidence="1">
    <location>
        <begin position="490"/>
        <end position="505"/>
    </location>
</feature>
<evidence type="ECO:0000313" key="3">
    <source>
        <dbReference type="EMBL" id="KAF2248167.1"/>
    </source>
</evidence>
<evidence type="ECO:0000313" key="4">
    <source>
        <dbReference type="Proteomes" id="UP000800094"/>
    </source>
</evidence>
<proteinExistence type="predicted"/>
<feature type="compositionally biased region" description="Low complexity" evidence="1">
    <location>
        <begin position="446"/>
        <end position="461"/>
    </location>
</feature>
<protein>
    <submittedName>
        <fullName evidence="3">Uncharacterized protein</fullName>
    </submittedName>
</protein>